<dbReference type="AlphaFoldDB" id="A0A2I3RH00"/>
<keyword evidence="3" id="KW-1185">Reference proteome</keyword>
<proteinExistence type="predicted"/>
<protein>
    <submittedName>
        <fullName evidence="2">Phosphatidylinositol glycan anchor biosynthesis class B</fullName>
    </submittedName>
</protein>
<organism evidence="2 3">
    <name type="scientific">Pan troglodytes</name>
    <name type="common">Chimpanzee</name>
    <dbReference type="NCBI Taxonomy" id="9598"/>
    <lineage>
        <taxon>Eukaryota</taxon>
        <taxon>Metazoa</taxon>
        <taxon>Chordata</taxon>
        <taxon>Craniata</taxon>
        <taxon>Vertebrata</taxon>
        <taxon>Euteleostomi</taxon>
        <taxon>Mammalia</taxon>
        <taxon>Eutheria</taxon>
        <taxon>Euarchontoglires</taxon>
        <taxon>Primates</taxon>
        <taxon>Haplorrhini</taxon>
        <taxon>Catarrhini</taxon>
        <taxon>Hominidae</taxon>
        <taxon>Pan</taxon>
    </lineage>
</organism>
<gene>
    <name evidence="2 4" type="primary">PIGB</name>
</gene>
<dbReference type="Ensembl" id="ENSPTRT00000110003.1">
    <property type="protein sequence ID" value="ENSPTRP00000063653.1"/>
    <property type="gene ID" value="ENSPTRG00000007096.6"/>
</dbReference>
<reference evidence="2" key="2">
    <citation type="submission" date="2025-08" db="UniProtKB">
        <authorList>
            <consortium name="Ensembl"/>
        </authorList>
    </citation>
    <scope>IDENTIFICATION</scope>
</reference>
<reference evidence="2 3" key="1">
    <citation type="journal article" date="2005" name="Nature">
        <title>Initial sequence of the chimpanzee genome and comparison with the human genome.</title>
        <authorList>
            <consortium name="Chimpanzee sequencing and analysis consortium"/>
        </authorList>
    </citation>
    <scope>NUCLEOTIDE SEQUENCE [LARGE SCALE GENOMIC DNA]</scope>
</reference>
<evidence type="ECO:0000256" key="1">
    <source>
        <dbReference type="SAM" id="MobiDB-lite"/>
    </source>
</evidence>
<evidence type="ECO:0000313" key="2">
    <source>
        <dbReference type="Ensembl" id="ENSPTRP00000063653.1"/>
    </source>
</evidence>
<accession>A0A2J8NSK0</accession>
<feature type="region of interest" description="Disordered" evidence="1">
    <location>
        <begin position="1"/>
        <end position="20"/>
    </location>
</feature>
<dbReference type="EMBL" id="AACZ04064585">
    <property type="status" value="NOT_ANNOTATED_CDS"/>
    <property type="molecule type" value="Genomic_DNA"/>
</dbReference>
<dbReference type="Proteomes" id="UP000002277">
    <property type="component" value="Chromosome 15"/>
</dbReference>
<evidence type="ECO:0000313" key="3">
    <source>
        <dbReference type="Proteomes" id="UP000002277"/>
    </source>
</evidence>
<dbReference type="VGNC" id="VGNC:2469">
    <property type="gene designation" value="PIGB"/>
</dbReference>
<name>A0A2I3RH00_PANTR</name>
<evidence type="ECO:0000313" key="4">
    <source>
        <dbReference type="VGNC" id="VGNC:2469"/>
    </source>
</evidence>
<sequence length="134" mass="15206">MRRPLSKCGMEPGGGDASLTLHGLQNRSHGKIKLRKRKSTLYFNTQEKSARRRGVFLPVVLLVHMVLLYQNPYKHHGNCSHYNCSFLLSFGRFKVYEQCQVLIPGGTCLHNSSHSCHSVDTFALQTFLSRTKKA</sequence>
<accession>A0A2I3RH00</accession>
<dbReference type="Bgee" id="ENSPTRG00000007096">
    <property type="expression patterns" value="Expressed in fibroblast and 21 other cell types or tissues"/>
</dbReference>
<dbReference type="GeneTree" id="ENSGT00950000183090"/>
<reference evidence="2" key="3">
    <citation type="submission" date="2025-09" db="UniProtKB">
        <authorList>
            <consortium name="Ensembl"/>
        </authorList>
    </citation>
    <scope>IDENTIFICATION</scope>
</reference>